<dbReference type="AlphaFoldDB" id="A0A0P1AAG4"/>
<proteinExistence type="predicted"/>
<dbReference type="EMBL" id="CCYD01000286">
    <property type="protein sequence ID" value="CEG37352.1"/>
    <property type="molecule type" value="Genomic_DNA"/>
</dbReference>
<evidence type="ECO:0000313" key="1">
    <source>
        <dbReference type="EMBL" id="CEG37352.1"/>
    </source>
</evidence>
<dbReference type="RefSeq" id="XP_024573721.1">
    <property type="nucleotide sequence ID" value="XM_024722667.1"/>
</dbReference>
<name>A0A0P1AAG4_PLAHL</name>
<dbReference type="GeneID" id="36400004"/>
<keyword evidence="2" id="KW-1185">Reference proteome</keyword>
<protein>
    <submittedName>
        <fullName evidence="1">Uncharacterized protein</fullName>
    </submittedName>
</protein>
<organism evidence="1 2">
    <name type="scientific">Plasmopara halstedii</name>
    <name type="common">Downy mildew of sunflower</name>
    <dbReference type="NCBI Taxonomy" id="4781"/>
    <lineage>
        <taxon>Eukaryota</taxon>
        <taxon>Sar</taxon>
        <taxon>Stramenopiles</taxon>
        <taxon>Oomycota</taxon>
        <taxon>Peronosporomycetes</taxon>
        <taxon>Peronosporales</taxon>
        <taxon>Peronosporaceae</taxon>
        <taxon>Plasmopara</taxon>
    </lineage>
</organism>
<sequence>MNIYKRDTSLPFMESVSITAFMRYGPRKGAPRIPDLVESENISPQGLAEVQKIEVNDSNRGNESQPSGV</sequence>
<accession>A0A0P1AAG4</accession>
<reference evidence="2" key="1">
    <citation type="submission" date="2014-09" db="EMBL/GenBank/DDBJ databases">
        <authorList>
            <person name="Sharma Rahul"/>
            <person name="Thines Marco"/>
        </authorList>
    </citation>
    <scope>NUCLEOTIDE SEQUENCE [LARGE SCALE GENOMIC DNA]</scope>
</reference>
<dbReference type="Proteomes" id="UP000054928">
    <property type="component" value="Unassembled WGS sequence"/>
</dbReference>
<evidence type="ECO:0000313" key="2">
    <source>
        <dbReference type="Proteomes" id="UP000054928"/>
    </source>
</evidence>